<dbReference type="SUPFAM" id="SSF53383">
    <property type="entry name" value="PLP-dependent transferases"/>
    <property type="match status" value="1"/>
</dbReference>
<dbReference type="InterPro" id="IPR050087">
    <property type="entry name" value="AON_synthase_class-II"/>
</dbReference>
<dbReference type="InterPro" id="IPR015421">
    <property type="entry name" value="PyrdxlP-dep_Trfase_major"/>
</dbReference>
<evidence type="ECO:0000256" key="4">
    <source>
        <dbReference type="ARBA" id="ARBA00022679"/>
    </source>
</evidence>
<accession>A0A6B9ZQR3</accession>
<dbReference type="PANTHER" id="PTHR13693">
    <property type="entry name" value="CLASS II AMINOTRANSFERASE/8-AMINO-7-OXONONANOATE SYNTHASE"/>
    <property type="match status" value="1"/>
</dbReference>
<dbReference type="Proteomes" id="UP000476411">
    <property type="component" value="Chromosome"/>
</dbReference>
<evidence type="ECO:0000256" key="2">
    <source>
        <dbReference type="ARBA" id="ARBA00005189"/>
    </source>
</evidence>
<dbReference type="InterPro" id="IPR015424">
    <property type="entry name" value="PyrdxlP-dep_Trfase"/>
</dbReference>
<dbReference type="InterPro" id="IPR015422">
    <property type="entry name" value="PyrdxlP-dep_Trfase_small"/>
</dbReference>
<gene>
    <name evidence="8" type="ORF">GWR21_29580</name>
</gene>
<dbReference type="RefSeq" id="WP_162335299.1">
    <property type="nucleotide sequence ID" value="NZ_CP048113.1"/>
</dbReference>
<keyword evidence="5 6" id="KW-0663">Pyridoxal phosphate</keyword>
<organism evidence="8 9">
    <name type="scientific">Chitinophaga agri</name>
    <dbReference type="NCBI Taxonomy" id="2703787"/>
    <lineage>
        <taxon>Bacteria</taxon>
        <taxon>Pseudomonadati</taxon>
        <taxon>Bacteroidota</taxon>
        <taxon>Chitinophagia</taxon>
        <taxon>Chitinophagales</taxon>
        <taxon>Chitinophagaceae</taxon>
        <taxon>Chitinophaga</taxon>
    </lineage>
</organism>
<evidence type="ECO:0000313" key="9">
    <source>
        <dbReference type="Proteomes" id="UP000476411"/>
    </source>
</evidence>
<evidence type="ECO:0000256" key="1">
    <source>
        <dbReference type="ARBA" id="ARBA00001933"/>
    </source>
</evidence>
<evidence type="ECO:0000256" key="3">
    <source>
        <dbReference type="ARBA" id="ARBA00010008"/>
    </source>
</evidence>
<dbReference type="AlphaFoldDB" id="A0A6B9ZQR3"/>
<protein>
    <submittedName>
        <fullName evidence="8">Pyridoxal phosphate-dependent aminotransferase family protein</fullName>
    </submittedName>
</protein>
<dbReference type="EMBL" id="CP048113">
    <property type="protein sequence ID" value="QHS63583.1"/>
    <property type="molecule type" value="Genomic_DNA"/>
</dbReference>
<feature type="domain" description="Aminotransferase class I/classII large" evidence="7">
    <location>
        <begin position="30"/>
        <end position="367"/>
    </location>
</feature>
<dbReference type="Gene3D" id="3.40.640.10">
    <property type="entry name" value="Type I PLP-dependent aspartate aminotransferase-like (Major domain)"/>
    <property type="match status" value="1"/>
</dbReference>
<evidence type="ECO:0000256" key="5">
    <source>
        <dbReference type="ARBA" id="ARBA00022898"/>
    </source>
</evidence>
<dbReference type="GO" id="GO:0030170">
    <property type="term" value="F:pyridoxal phosphate binding"/>
    <property type="evidence" value="ECO:0007669"/>
    <property type="project" value="InterPro"/>
</dbReference>
<reference evidence="8 9" key="1">
    <citation type="submission" date="2020-01" db="EMBL/GenBank/DDBJ databases">
        <title>Complete genome sequence of Chitinophaga sp. H33E-04 isolated from quinoa roots.</title>
        <authorList>
            <person name="Weon H.-Y."/>
            <person name="Lee S.A."/>
        </authorList>
    </citation>
    <scope>NUCLEOTIDE SEQUENCE [LARGE SCALE GENOMIC DNA]</scope>
    <source>
        <strain evidence="8 9">H33E-04</strain>
    </source>
</reference>
<dbReference type="GO" id="GO:0009102">
    <property type="term" value="P:biotin biosynthetic process"/>
    <property type="evidence" value="ECO:0007669"/>
    <property type="project" value="TreeGrafter"/>
</dbReference>
<keyword evidence="8" id="KW-0032">Aminotransferase</keyword>
<dbReference type="InterPro" id="IPR001917">
    <property type="entry name" value="Aminotrans_II_pyridoxalP_BS"/>
</dbReference>
<comment type="pathway">
    <text evidence="2">Lipid metabolism.</text>
</comment>
<dbReference type="KEGG" id="chih:GWR21_29580"/>
<dbReference type="InterPro" id="IPR004839">
    <property type="entry name" value="Aminotransferase_I/II_large"/>
</dbReference>
<dbReference type="Pfam" id="PF00155">
    <property type="entry name" value="Aminotran_1_2"/>
    <property type="match status" value="1"/>
</dbReference>
<keyword evidence="4 8" id="KW-0808">Transferase</keyword>
<sequence>MKEDFLLQQLAQREAQHAFRRLRLPAPGAVDFCSNDYLGLAQSNAMQEAVHTLLQARPYMHGSTGSRLLAGNYAWVEEAEAMLAAFHQAQTGLIYNSGYDANVGLFSAVPQKGDTIIYDQLIHASIRDGIRLSKAQAFSFLHNDIADLQKKLQHGVGNIFVAVESVYSMDGDFAPLQEVAALCEQTGANLIVDEAHATGVVGERGEGLVQHLRLQEACFARVHTFGKAVGCHGAVVLGSAHLRDFLINFSRSFIYTTALPPTAIAAIVASYELFPYMQSARAHLAALITRFREGAKGRATLYSETPIQIVLTPGNEYTRALAGELQLAGFDVRPILHPTVPKGKERLRIVLHSFNTAAEVDRLLQALVR</sequence>
<evidence type="ECO:0000256" key="6">
    <source>
        <dbReference type="RuleBase" id="RU003693"/>
    </source>
</evidence>
<dbReference type="PANTHER" id="PTHR13693:SF77">
    <property type="entry name" value="8-AMINO-7-OXONONANOATE SYNTHASE"/>
    <property type="match status" value="1"/>
</dbReference>
<dbReference type="GO" id="GO:0008483">
    <property type="term" value="F:transaminase activity"/>
    <property type="evidence" value="ECO:0007669"/>
    <property type="project" value="UniProtKB-KW"/>
</dbReference>
<comment type="cofactor">
    <cofactor evidence="1 6">
        <name>pyridoxal 5'-phosphate</name>
        <dbReference type="ChEBI" id="CHEBI:597326"/>
    </cofactor>
</comment>
<proteinExistence type="inferred from homology"/>
<evidence type="ECO:0000313" key="8">
    <source>
        <dbReference type="EMBL" id="QHS63583.1"/>
    </source>
</evidence>
<evidence type="ECO:0000259" key="7">
    <source>
        <dbReference type="Pfam" id="PF00155"/>
    </source>
</evidence>
<comment type="similarity">
    <text evidence="3">Belongs to the class-II pyridoxal-phosphate-dependent aminotransferase family. BioF subfamily.</text>
</comment>
<dbReference type="PROSITE" id="PS00599">
    <property type="entry name" value="AA_TRANSFER_CLASS_2"/>
    <property type="match status" value="1"/>
</dbReference>
<dbReference type="Gene3D" id="3.90.1150.10">
    <property type="entry name" value="Aspartate Aminotransferase, domain 1"/>
    <property type="match status" value="1"/>
</dbReference>
<name>A0A6B9ZQR3_9BACT</name>
<keyword evidence="9" id="KW-1185">Reference proteome</keyword>